<dbReference type="Pfam" id="PF00063">
    <property type="entry name" value="Myosin_head"/>
    <property type="match status" value="1"/>
</dbReference>
<sequence>MAMTQLGGASLRVGNKDILVSPEEAGAICPRGGEPPQNHALLDKDGLNAGVVEDSIRNQFCNHNPYSNINDITLCVNPFRYLPIFDQGFIDKYASLDPRLPPHIFNASAKAYKRCTQKKESQVLLLLGERCSGKSVAFEHLLGFLGTTAGDGDEEFRQLLRALRPLISVTRSCGRQSWLSTRAMLEADLGLDGDGFICRTLLTVRCLETQRITLGPKNFDALYLAAKDDRAHEWLGDNLEFRLLGDEIDFEEYDEQGTAGTSWMTSLKFFGIDHGELVRILCGLVLLGQLQFGGEPLQCQPPGALDAVANALGVGAGKLLAALLGGTAEEASQRRDAALQELYHRLVHLVLRQLNAKVAGEAQATPQSMKILEVPSALDAKGFHGMALQRLTEARFAHMLAICRPEDSDGLQDESEQQAAAQGAALQAWRLLRQPKESQEPVTIRGACGEAQYVVDKSFVTAAEGGGNGAGPMLEALSESSCKYLREITNSLAVKPASGTDAAEEALKALSSCLEPKAKAKTWPVCCLRPNDLGAADRVSRPVLLQQVRHLRLAEAAQLAEKGVNEIWSLQSFRARYAKLAPTLEESVEDEAACRLLVKAAGGDKGHVAESVFGGKRPGGKAIQSQFQL</sequence>
<evidence type="ECO:0000256" key="6">
    <source>
        <dbReference type="ARBA" id="ARBA00023175"/>
    </source>
</evidence>
<evidence type="ECO:0000256" key="5">
    <source>
        <dbReference type="ARBA" id="ARBA00023123"/>
    </source>
</evidence>
<dbReference type="InterPro" id="IPR001609">
    <property type="entry name" value="Myosin_head_motor_dom-like"/>
</dbReference>
<protein>
    <recommendedName>
        <fullName evidence="9">Myosin motor domain-containing protein</fullName>
    </recommendedName>
</protein>
<gene>
    <name evidence="10" type="ORF">EVOR1521_LOCUS19707</name>
</gene>
<comment type="subcellular location">
    <subcellularLocation>
        <location evidence="2">Cell projection</location>
    </subcellularLocation>
    <subcellularLocation>
        <location evidence="1">Cytoplasm</location>
        <location evidence="1">Cytoskeleton</location>
    </subcellularLocation>
</comment>
<dbReference type="GO" id="GO:0004674">
    <property type="term" value="F:protein serine/threonine kinase activity"/>
    <property type="evidence" value="ECO:0007669"/>
    <property type="project" value="TreeGrafter"/>
</dbReference>
<evidence type="ECO:0000256" key="1">
    <source>
        <dbReference type="ARBA" id="ARBA00004245"/>
    </source>
</evidence>
<accession>A0AA36N1R3</accession>
<comment type="caution">
    <text evidence="10">The sequence shown here is derived from an EMBL/GenBank/DDBJ whole genome shotgun (WGS) entry which is preliminary data.</text>
</comment>
<evidence type="ECO:0000313" key="11">
    <source>
        <dbReference type="Proteomes" id="UP001178507"/>
    </source>
</evidence>
<keyword evidence="5" id="KW-0518">Myosin</keyword>
<evidence type="ECO:0000256" key="4">
    <source>
        <dbReference type="ARBA" id="ARBA00022737"/>
    </source>
</evidence>
<keyword evidence="6" id="KW-0505">Motor protein</keyword>
<dbReference type="Gene3D" id="1.20.120.720">
    <property type="entry name" value="Myosin VI head, motor domain, U50 subdomain"/>
    <property type="match status" value="1"/>
</dbReference>
<keyword evidence="11" id="KW-1185">Reference proteome</keyword>
<reference evidence="10" key="1">
    <citation type="submission" date="2023-08" db="EMBL/GenBank/DDBJ databases">
        <authorList>
            <person name="Chen Y."/>
            <person name="Shah S."/>
            <person name="Dougan E. K."/>
            <person name="Thang M."/>
            <person name="Chan C."/>
        </authorList>
    </citation>
    <scope>NUCLEOTIDE SEQUENCE</scope>
</reference>
<evidence type="ECO:0000256" key="7">
    <source>
        <dbReference type="ARBA" id="ARBA00023212"/>
    </source>
</evidence>
<dbReference type="Proteomes" id="UP001178507">
    <property type="component" value="Unassembled WGS sequence"/>
</dbReference>
<evidence type="ECO:0000259" key="9">
    <source>
        <dbReference type="SMART" id="SM00242"/>
    </source>
</evidence>
<feature type="domain" description="Myosin motor" evidence="9">
    <location>
        <begin position="28"/>
        <end position="629"/>
    </location>
</feature>
<dbReference type="SMART" id="SM00242">
    <property type="entry name" value="MYSc"/>
    <property type="match status" value="1"/>
</dbReference>
<dbReference type="PANTHER" id="PTHR46256:SF3">
    <property type="entry name" value="MYOSIN MOTOR DOMAIN-CONTAINING PROTEIN"/>
    <property type="match status" value="1"/>
</dbReference>
<evidence type="ECO:0000256" key="2">
    <source>
        <dbReference type="ARBA" id="ARBA00004316"/>
    </source>
</evidence>
<dbReference type="SUPFAM" id="SSF52540">
    <property type="entry name" value="P-loop containing nucleoside triphosphate hydrolases"/>
    <property type="match status" value="1"/>
</dbReference>
<dbReference type="AlphaFoldDB" id="A0AA36N1R3"/>
<dbReference type="Gene3D" id="3.40.850.10">
    <property type="entry name" value="Kinesin motor domain"/>
    <property type="match status" value="1"/>
</dbReference>
<organism evidence="10 11">
    <name type="scientific">Effrenium voratum</name>
    <dbReference type="NCBI Taxonomy" id="2562239"/>
    <lineage>
        <taxon>Eukaryota</taxon>
        <taxon>Sar</taxon>
        <taxon>Alveolata</taxon>
        <taxon>Dinophyceae</taxon>
        <taxon>Suessiales</taxon>
        <taxon>Symbiodiniaceae</taxon>
        <taxon>Effrenium</taxon>
    </lineage>
</organism>
<keyword evidence="8" id="KW-0966">Cell projection</keyword>
<keyword evidence="7" id="KW-0206">Cytoskeleton</keyword>
<keyword evidence="3" id="KW-0963">Cytoplasm</keyword>
<dbReference type="GO" id="GO:0042995">
    <property type="term" value="C:cell projection"/>
    <property type="evidence" value="ECO:0007669"/>
    <property type="project" value="UniProtKB-SubCell"/>
</dbReference>
<dbReference type="GO" id="GO:0030832">
    <property type="term" value="P:regulation of actin filament length"/>
    <property type="evidence" value="ECO:0007669"/>
    <property type="project" value="TreeGrafter"/>
</dbReference>
<dbReference type="GO" id="GO:0016459">
    <property type="term" value="C:myosin complex"/>
    <property type="evidence" value="ECO:0007669"/>
    <property type="project" value="UniProtKB-KW"/>
</dbReference>
<dbReference type="InterPro" id="IPR036961">
    <property type="entry name" value="Kinesin_motor_dom_sf"/>
</dbReference>
<evidence type="ECO:0000256" key="3">
    <source>
        <dbReference type="ARBA" id="ARBA00022490"/>
    </source>
</evidence>
<evidence type="ECO:0000256" key="8">
    <source>
        <dbReference type="ARBA" id="ARBA00023273"/>
    </source>
</evidence>
<name>A0AA36N1R3_9DINO</name>
<dbReference type="InterPro" id="IPR052409">
    <property type="entry name" value="Myosin-III_kinase_activity"/>
</dbReference>
<evidence type="ECO:0000313" key="10">
    <source>
        <dbReference type="EMBL" id="CAJ1395240.1"/>
    </source>
</evidence>
<dbReference type="PANTHER" id="PTHR46256">
    <property type="entry name" value="AGAP011099-PA"/>
    <property type="match status" value="1"/>
</dbReference>
<dbReference type="Gene3D" id="1.10.10.820">
    <property type="match status" value="1"/>
</dbReference>
<dbReference type="GO" id="GO:0000146">
    <property type="term" value="F:microfilament motor activity"/>
    <property type="evidence" value="ECO:0007669"/>
    <property type="project" value="TreeGrafter"/>
</dbReference>
<dbReference type="InterPro" id="IPR027417">
    <property type="entry name" value="P-loop_NTPase"/>
</dbReference>
<dbReference type="EMBL" id="CAUJNA010003101">
    <property type="protein sequence ID" value="CAJ1395240.1"/>
    <property type="molecule type" value="Genomic_DNA"/>
</dbReference>
<proteinExistence type="predicted"/>
<keyword evidence="4" id="KW-0677">Repeat</keyword>
<dbReference type="GO" id="GO:0005524">
    <property type="term" value="F:ATP binding"/>
    <property type="evidence" value="ECO:0007669"/>
    <property type="project" value="InterPro"/>
</dbReference>